<name>A0A2A5T502_9GAMM</name>
<reference evidence="3" key="1">
    <citation type="submission" date="2017-04" db="EMBL/GenBank/DDBJ databases">
        <title>Genome evolution of the luminous symbionts of deep sea anglerfish.</title>
        <authorList>
            <person name="Hendry T.A."/>
        </authorList>
    </citation>
    <scope>NUCLEOTIDE SEQUENCE [LARGE SCALE GENOMIC DNA]</scope>
</reference>
<gene>
    <name evidence="2" type="ORF">BTN49_1221</name>
</gene>
<comment type="caution">
    <text evidence="2">The sequence shown here is derived from an EMBL/GenBank/DDBJ whole genome shotgun (WGS) entry which is preliminary data.</text>
</comment>
<dbReference type="Proteomes" id="UP000219020">
    <property type="component" value="Unassembled WGS sequence"/>
</dbReference>
<evidence type="ECO:0000259" key="1">
    <source>
        <dbReference type="Pfam" id="PF13612"/>
    </source>
</evidence>
<dbReference type="Pfam" id="PF13612">
    <property type="entry name" value="DDE_Tnp_1_3"/>
    <property type="match status" value="1"/>
</dbReference>
<evidence type="ECO:0000313" key="2">
    <source>
        <dbReference type="EMBL" id="PCS23225.1"/>
    </source>
</evidence>
<dbReference type="GeneID" id="66951446"/>
<feature type="domain" description="Transposase DDE" evidence="1">
    <location>
        <begin position="1"/>
        <end position="40"/>
    </location>
</feature>
<keyword evidence="3" id="KW-1185">Reference proteome</keyword>
<organism evidence="2 3">
    <name type="scientific">Candidatus Enterovibrio escicola</name>
    <dbReference type="NCBI Taxonomy" id="1927127"/>
    <lineage>
        <taxon>Bacteria</taxon>
        <taxon>Pseudomonadati</taxon>
        <taxon>Pseudomonadota</taxon>
        <taxon>Gammaproteobacteria</taxon>
        <taxon>Vibrionales</taxon>
        <taxon>Vibrionaceae</taxon>
        <taxon>Enterovibrio</taxon>
    </lineage>
</organism>
<dbReference type="RefSeq" id="WP_097356237.1">
    <property type="nucleotide sequence ID" value="NZ_NBYY01000011.1"/>
</dbReference>
<sequence length="64" mass="7921">MKSKVMKRWELLMLRKRFIIKTVFDQLENISQIKHSQHRNSIRIMVNLLAKHSSRIHFNQRNEY</sequence>
<proteinExistence type="predicted"/>
<dbReference type="InterPro" id="IPR025668">
    <property type="entry name" value="Tnp_DDE_dom"/>
</dbReference>
<accession>A0A2A5T502</accession>
<dbReference type="AlphaFoldDB" id="A0A2A5T502"/>
<protein>
    <recommendedName>
        <fullName evidence="1">Transposase DDE domain-containing protein</fullName>
    </recommendedName>
</protein>
<dbReference type="EMBL" id="NBYY01000011">
    <property type="protein sequence ID" value="PCS23225.1"/>
    <property type="molecule type" value="Genomic_DNA"/>
</dbReference>
<evidence type="ECO:0000313" key="3">
    <source>
        <dbReference type="Proteomes" id="UP000219020"/>
    </source>
</evidence>